<evidence type="ECO:0000256" key="8">
    <source>
        <dbReference type="ARBA" id="ARBA00023136"/>
    </source>
</evidence>
<dbReference type="AlphaFoldDB" id="A0AAN8VNT2"/>
<dbReference type="Gene3D" id="1.10.3460.10">
    <property type="entry name" value="Chlorophyll a/b binding protein domain"/>
    <property type="match status" value="1"/>
</dbReference>
<evidence type="ECO:0000256" key="3">
    <source>
        <dbReference type="ARBA" id="ARBA00022528"/>
    </source>
</evidence>
<evidence type="ECO:0000256" key="5">
    <source>
        <dbReference type="ARBA" id="ARBA00022692"/>
    </source>
</evidence>
<evidence type="ECO:0000256" key="6">
    <source>
        <dbReference type="ARBA" id="ARBA00022989"/>
    </source>
</evidence>
<dbReference type="Proteomes" id="UP001370490">
    <property type="component" value="Unassembled WGS sequence"/>
</dbReference>
<keyword evidence="4" id="KW-0934">Plastid</keyword>
<evidence type="ECO:0000256" key="7">
    <source>
        <dbReference type="ARBA" id="ARBA00023078"/>
    </source>
</evidence>
<comment type="caution">
    <text evidence="9">The sequence shown here is derived from an EMBL/GenBank/DDBJ whole genome shotgun (WGS) entry which is preliminary data.</text>
</comment>
<evidence type="ECO:0000313" key="10">
    <source>
        <dbReference type="Proteomes" id="UP001370490"/>
    </source>
</evidence>
<comment type="subcellular location">
    <subcellularLocation>
        <location evidence="2">Membrane</location>
    </subcellularLocation>
    <subcellularLocation>
        <location evidence="1">Plastid</location>
        <location evidence="1">Chloroplast</location>
    </subcellularLocation>
</comment>
<keyword evidence="10" id="KW-1185">Reference proteome</keyword>
<keyword evidence="5" id="KW-0812">Transmembrane</keyword>
<dbReference type="EMBL" id="JBAMMX010000009">
    <property type="protein sequence ID" value="KAK6933336.1"/>
    <property type="molecule type" value="Genomic_DNA"/>
</dbReference>
<evidence type="ECO:0000256" key="2">
    <source>
        <dbReference type="ARBA" id="ARBA00004370"/>
    </source>
</evidence>
<reference evidence="9 10" key="1">
    <citation type="submission" date="2023-12" db="EMBL/GenBank/DDBJ databases">
        <title>A high-quality genome assembly for Dillenia turbinata (Dilleniales).</title>
        <authorList>
            <person name="Chanderbali A."/>
        </authorList>
    </citation>
    <scope>NUCLEOTIDE SEQUENCE [LARGE SCALE GENOMIC DNA]</scope>
    <source>
        <strain evidence="9">LSX21</strain>
        <tissue evidence="9">Leaf</tissue>
    </source>
</reference>
<keyword evidence="3" id="KW-0150">Chloroplast</keyword>
<keyword evidence="6" id="KW-1133">Transmembrane helix</keyword>
<keyword evidence="7" id="KW-0793">Thylakoid</keyword>
<dbReference type="SUPFAM" id="SSF103511">
    <property type="entry name" value="Chlorophyll a-b binding protein"/>
    <property type="match status" value="1"/>
</dbReference>
<dbReference type="GO" id="GO:0009507">
    <property type="term" value="C:chloroplast"/>
    <property type="evidence" value="ECO:0007669"/>
    <property type="project" value="UniProtKB-SubCell"/>
</dbReference>
<gene>
    <name evidence="9" type="ORF">RJ641_036230</name>
</gene>
<dbReference type="GO" id="GO:0016020">
    <property type="term" value="C:membrane"/>
    <property type="evidence" value="ECO:0007669"/>
    <property type="project" value="UniProtKB-SubCell"/>
</dbReference>
<dbReference type="InterPro" id="IPR022796">
    <property type="entry name" value="Chloroa_b-bind"/>
</dbReference>
<protein>
    <submittedName>
        <fullName evidence="9">Chlorophyll A-B binding protein</fullName>
    </submittedName>
</protein>
<evidence type="ECO:0000256" key="4">
    <source>
        <dbReference type="ARBA" id="ARBA00022640"/>
    </source>
</evidence>
<evidence type="ECO:0000313" key="9">
    <source>
        <dbReference type="EMBL" id="KAK6933336.1"/>
    </source>
</evidence>
<organism evidence="9 10">
    <name type="scientific">Dillenia turbinata</name>
    <dbReference type="NCBI Taxonomy" id="194707"/>
    <lineage>
        <taxon>Eukaryota</taxon>
        <taxon>Viridiplantae</taxon>
        <taxon>Streptophyta</taxon>
        <taxon>Embryophyta</taxon>
        <taxon>Tracheophyta</taxon>
        <taxon>Spermatophyta</taxon>
        <taxon>Magnoliopsida</taxon>
        <taxon>eudicotyledons</taxon>
        <taxon>Gunneridae</taxon>
        <taxon>Pentapetalae</taxon>
        <taxon>Dilleniales</taxon>
        <taxon>Dilleniaceae</taxon>
        <taxon>Dillenia</taxon>
    </lineage>
</organism>
<name>A0AAN8VNT2_9MAGN</name>
<sequence>MEDIEKKYPGRAFDPLGYSKDPAKLKEYKVKEIKNAMQSLSLAQGVIVGRNATARSVLAAQNVRSTKQSTITLLFPIMLRIKKLTPNTSG</sequence>
<evidence type="ECO:0000256" key="1">
    <source>
        <dbReference type="ARBA" id="ARBA00004229"/>
    </source>
</evidence>
<accession>A0AAN8VNT2</accession>
<keyword evidence="8" id="KW-0472">Membrane</keyword>
<proteinExistence type="predicted"/>
<dbReference type="Pfam" id="PF00504">
    <property type="entry name" value="Chloroa_b-bind"/>
    <property type="match status" value="1"/>
</dbReference>